<sequence length="69" mass="7049">MHGPVSFVEVFLPPGRPKAKAAPLGAASRRRSVGAFSTAGPPQGKKRPPWGAASRRRGVGAFSVLAIAG</sequence>
<proteinExistence type="predicted"/>
<dbReference type="AlphaFoldDB" id="A0A484Q2F5"/>
<reference evidence="3" key="1">
    <citation type="submission" date="2019-03" db="EMBL/GenBank/DDBJ databases">
        <authorList>
            <person name="Danneels B."/>
        </authorList>
    </citation>
    <scope>NUCLEOTIDE SEQUENCE</scope>
</reference>
<gene>
    <name evidence="3" type="ORF">ANDO1_3541</name>
    <name evidence="2" type="ORF">ANDO2_3447</name>
</gene>
<dbReference type="EMBL" id="CAADHZ010000022">
    <property type="protein sequence ID" value="VFR30730.1"/>
    <property type="molecule type" value="Genomic_DNA"/>
</dbReference>
<evidence type="ECO:0000313" key="3">
    <source>
        <dbReference type="EMBL" id="VFR30730.1"/>
    </source>
</evidence>
<accession>A0A484Q2F5</accession>
<dbReference type="EMBL" id="CAADIB010000004">
    <property type="protein sequence ID" value="VFR24160.1"/>
    <property type="molecule type" value="Genomic_DNA"/>
</dbReference>
<evidence type="ECO:0000256" key="1">
    <source>
        <dbReference type="SAM" id="MobiDB-lite"/>
    </source>
</evidence>
<feature type="compositionally biased region" description="Basic residues" evidence="1">
    <location>
        <begin position="44"/>
        <end position="54"/>
    </location>
</feature>
<evidence type="ECO:0000313" key="2">
    <source>
        <dbReference type="EMBL" id="VFR24160.1"/>
    </source>
</evidence>
<feature type="region of interest" description="Disordered" evidence="1">
    <location>
        <begin position="17"/>
        <end position="54"/>
    </location>
</feature>
<organism evidence="3">
    <name type="scientific">plant metagenome</name>
    <dbReference type="NCBI Taxonomy" id="1297885"/>
    <lineage>
        <taxon>unclassified sequences</taxon>
        <taxon>metagenomes</taxon>
        <taxon>organismal metagenomes</taxon>
    </lineage>
</organism>
<protein>
    <submittedName>
        <fullName evidence="3">Uncharacterized protein</fullName>
    </submittedName>
</protein>
<name>A0A484Q2F5_9ZZZZ</name>